<keyword evidence="1" id="KW-0812">Transmembrane</keyword>
<keyword evidence="1" id="KW-0472">Membrane</keyword>
<keyword evidence="1" id="KW-1133">Transmembrane helix</keyword>
<protein>
    <submittedName>
        <fullName evidence="2">Uncharacterized protein</fullName>
    </submittedName>
</protein>
<feature type="transmembrane region" description="Helical" evidence="1">
    <location>
        <begin position="129"/>
        <end position="150"/>
    </location>
</feature>
<feature type="transmembrane region" description="Helical" evidence="1">
    <location>
        <begin position="186"/>
        <end position="207"/>
    </location>
</feature>
<evidence type="ECO:0000256" key="1">
    <source>
        <dbReference type="SAM" id="Phobius"/>
    </source>
</evidence>
<keyword evidence="3" id="KW-1185">Reference proteome</keyword>
<reference evidence="2 3" key="1">
    <citation type="submission" date="2018-06" db="EMBL/GenBank/DDBJ databases">
        <title>The Genome of Cuscuta australis (Dodder) Provides Insight into the Evolution of Plant Parasitism.</title>
        <authorList>
            <person name="Liu H."/>
        </authorList>
    </citation>
    <scope>NUCLEOTIDE SEQUENCE [LARGE SCALE GENOMIC DNA]</scope>
    <source>
        <strain evidence="3">cv. Yunnan</strain>
        <tissue evidence="2">Vines</tissue>
    </source>
</reference>
<dbReference type="EMBL" id="NQVE01000067">
    <property type="protein sequence ID" value="RAL50298.1"/>
    <property type="molecule type" value="Genomic_DNA"/>
</dbReference>
<proteinExistence type="predicted"/>
<evidence type="ECO:0000313" key="2">
    <source>
        <dbReference type="EMBL" id="RAL50298.1"/>
    </source>
</evidence>
<evidence type="ECO:0000313" key="3">
    <source>
        <dbReference type="Proteomes" id="UP000249390"/>
    </source>
</evidence>
<sequence>MELFALNRNCRNRWIIVAAVGDILAAFIGIIEGIYKFKKVHERMMPVCAPAAAAPASSYGGGGVVVEGGGEKYDCFAGNGVVVALGAAIILNVIAHVCIIVVAGSCCHCQDGDDGDDNSETKTHRYWTIFFEFMTWLMLVIGCVFLGMGLPRLEKKPSSIAKVCTHYNTTAAYHDGRPETNVCSAAWIPAVGGMVVAIHAVFGFLYAPFARKLSRAGSSGRSSN</sequence>
<comment type="caution">
    <text evidence="2">The sequence shown here is derived from an EMBL/GenBank/DDBJ whole genome shotgun (WGS) entry which is preliminary data.</text>
</comment>
<gene>
    <name evidence="2" type="ORF">DM860_007972</name>
</gene>
<dbReference type="AlphaFoldDB" id="A0A328E0K2"/>
<name>A0A328E0K2_9ASTE</name>
<feature type="transmembrane region" description="Helical" evidence="1">
    <location>
        <begin position="14"/>
        <end position="35"/>
    </location>
</feature>
<dbReference type="Proteomes" id="UP000249390">
    <property type="component" value="Unassembled WGS sequence"/>
</dbReference>
<organism evidence="2 3">
    <name type="scientific">Cuscuta australis</name>
    <dbReference type="NCBI Taxonomy" id="267555"/>
    <lineage>
        <taxon>Eukaryota</taxon>
        <taxon>Viridiplantae</taxon>
        <taxon>Streptophyta</taxon>
        <taxon>Embryophyta</taxon>
        <taxon>Tracheophyta</taxon>
        <taxon>Spermatophyta</taxon>
        <taxon>Magnoliopsida</taxon>
        <taxon>eudicotyledons</taxon>
        <taxon>Gunneridae</taxon>
        <taxon>Pentapetalae</taxon>
        <taxon>asterids</taxon>
        <taxon>lamiids</taxon>
        <taxon>Solanales</taxon>
        <taxon>Convolvulaceae</taxon>
        <taxon>Cuscuteae</taxon>
        <taxon>Cuscuta</taxon>
        <taxon>Cuscuta subgen. Grammica</taxon>
        <taxon>Cuscuta sect. Cleistogrammica</taxon>
    </lineage>
</organism>
<accession>A0A328E0K2</accession>